<feature type="compositionally biased region" description="Basic and acidic residues" evidence="1">
    <location>
        <begin position="63"/>
        <end position="76"/>
    </location>
</feature>
<organism evidence="3 4">
    <name type="scientific">Serendipita vermifera MAFF 305830</name>
    <dbReference type="NCBI Taxonomy" id="933852"/>
    <lineage>
        <taxon>Eukaryota</taxon>
        <taxon>Fungi</taxon>
        <taxon>Dikarya</taxon>
        <taxon>Basidiomycota</taxon>
        <taxon>Agaricomycotina</taxon>
        <taxon>Agaricomycetes</taxon>
        <taxon>Sebacinales</taxon>
        <taxon>Serendipitaceae</taxon>
        <taxon>Serendipita</taxon>
    </lineage>
</organism>
<feature type="transmembrane region" description="Helical" evidence="2">
    <location>
        <begin position="7"/>
        <end position="26"/>
    </location>
</feature>
<sequence length="76" mass="8433">MRFIGSVRVVVFVVAVDVLAWLFLLICLCCLGGTPCPLDWDRIPDKKIGLHHKFDDTTSGVGDKTEKPSQADKQCE</sequence>
<keyword evidence="2" id="KW-1133">Transmembrane helix</keyword>
<keyword evidence="2" id="KW-0812">Transmembrane</keyword>
<protein>
    <submittedName>
        <fullName evidence="3">Uncharacterized protein</fullName>
    </submittedName>
</protein>
<reference evidence="3 4" key="1">
    <citation type="submission" date="2014-04" db="EMBL/GenBank/DDBJ databases">
        <authorList>
            <consortium name="DOE Joint Genome Institute"/>
            <person name="Kuo A."/>
            <person name="Zuccaro A."/>
            <person name="Kohler A."/>
            <person name="Nagy L.G."/>
            <person name="Floudas D."/>
            <person name="Copeland A."/>
            <person name="Barry K.W."/>
            <person name="Cichocki N."/>
            <person name="Veneault-Fourrey C."/>
            <person name="LaButti K."/>
            <person name="Lindquist E.A."/>
            <person name="Lipzen A."/>
            <person name="Lundell T."/>
            <person name="Morin E."/>
            <person name="Murat C."/>
            <person name="Sun H."/>
            <person name="Tunlid A."/>
            <person name="Henrissat B."/>
            <person name="Grigoriev I.V."/>
            <person name="Hibbett D.S."/>
            <person name="Martin F."/>
            <person name="Nordberg H.P."/>
            <person name="Cantor M.N."/>
            <person name="Hua S.X."/>
        </authorList>
    </citation>
    <scope>NUCLEOTIDE SEQUENCE [LARGE SCALE GENOMIC DNA]</scope>
    <source>
        <strain evidence="3 4">MAFF 305830</strain>
    </source>
</reference>
<name>A0A0C3B3X0_SERVB</name>
<evidence type="ECO:0000256" key="2">
    <source>
        <dbReference type="SAM" id="Phobius"/>
    </source>
</evidence>
<dbReference type="AlphaFoldDB" id="A0A0C3B3X0"/>
<evidence type="ECO:0000313" key="3">
    <source>
        <dbReference type="EMBL" id="KIM26904.1"/>
    </source>
</evidence>
<proteinExistence type="predicted"/>
<evidence type="ECO:0000313" key="4">
    <source>
        <dbReference type="Proteomes" id="UP000054097"/>
    </source>
</evidence>
<keyword evidence="2" id="KW-0472">Membrane</keyword>
<dbReference type="HOGENOM" id="CLU_2656015_0_0_1"/>
<dbReference type="Proteomes" id="UP000054097">
    <property type="component" value="Unassembled WGS sequence"/>
</dbReference>
<dbReference type="EMBL" id="KN824302">
    <property type="protein sequence ID" value="KIM26904.1"/>
    <property type="molecule type" value="Genomic_DNA"/>
</dbReference>
<accession>A0A0C3B3X0</accession>
<feature type="region of interest" description="Disordered" evidence="1">
    <location>
        <begin position="52"/>
        <end position="76"/>
    </location>
</feature>
<reference evidence="4" key="2">
    <citation type="submission" date="2015-01" db="EMBL/GenBank/DDBJ databases">
        <title>Evolutionary Origins and Diversification of the Mycorrhizal Mutualists.</title>
        <authorList>
            <consortium name="DOE Joint Genome Institute"/>
            <consortium name="Mycorrhizal Genomics Consortium"/>
            <person name="Kohler A."/>
            <person name="Kuo A."/>
            <person name="Nagy L.G."/>
            <person name="Floudas D."/>
            <person name="Copeland A."/>
            <person name="Barry K.W."/>
            <person name="Cichocki N."/>
            <person name="Veneault-Fourrey C."/>
            <person name="LaButti K."/>
            <person name="Lindquist E.A."/>
            <person name="Lipzen A."/>
            <person name="Lundell T."/>
            <person name="Morin E."/>
            <person name="Murat C."/>
            <person name="Riley R."/>
            <person name="Ohm R."/>
            <person name="Sun H."/>
            <person name="Tunlid A."/>
            <person name="Henrissat B."/>
            <person name="Grigoriev I.V."/>
            <person name="Hibbett D.S."/>
            <person name="Martin F."/>
        </authorList>
    </citation>
    <scope>NUCLEOTIDE SEQUENCE [LARGE SCALE GENOMIC DNA]</scope>
    <source>
        <strain evidence="4">MAFF 305830</strain>
    </source>
</reference>
<evidence type="ECO:0000256" key="1">
    <source>
        <dbReference type="SAM" id="MobiDB-lite"/>
    </source>
</evidence>
<gene>
    <name evidence="3" type="ORF">M408DRAFT_175009</name>
</gene>
<keyword evidence="4" id="KW-1185">Reference proteome</keyword>